<dbReference type="Gene3D" id="1.10.260.40">
    <property type="entry name" value="lambda repressor-like DNA-binding domains"/>
    <property type="match status" value="1"/>
</dbReference>
<keyword evidence="1" id="KW-0805">Transcription regulation</keyword>
<dbReference type="Pfam" id="PF13377">
    <property type="entry name" value="Peripla_BP_3"/>
    <property type="match status" value="1"/>
</dbReference>
<dbReference type="SUPFAM" id="SSF47413">
    <property type="entry name" value="lambda repressor-like DNA-binding domains"/>
    <property type="match status" value="1"/>
</dbReference>
<evidence type="ECO:0000313" key="6">
    <source>
        <dbReference type="Proteomes" id="UP000008466"/>
    </source>
</evidence>
<keyword evidence="6" id="KW-1185">Reference proteome</keyword>
<name>F0RYJ8_SPHGB</name>
<feature type="domain" description="HTH lacI-type" evidence="4">
    <location>
        <begin position="9"/>
        <end position="52"/>
    </location>
</feature>
<dbReference type="OrthoDB" id="9789891at2"/>
<gene>
    <name evidence="5" type="ordered locus">SpiBuddy_1016</name>
</gene>
<dbReference type="Pfam" id="PF00356">
    <property type="entry name" value="LacI"/>
    <property type="match status" value="1"/>
</dbReference>
<evidence type="ECO:0000256" key="1">
    <source>
        <dbReference type="ARBA" id="ARBA00023015"/>
    </source>
</evidence>
<dbReference type="CDD" id="cd01392">
    <property type="entry name" value="HTH_LacI"/>
    <property type="match status" value="1"/>
</dbReference>
<dbReference type="eggNOG" id="COG1609">
    <property type="taxonomic scope" value="Bacteria"/>
</dbReference>
<dbReference type="InterPro" id="IPR046335">
    <property type="entry name" value="LacI/GalR-like_sensor"/>
</dbReference>
<keyword evidence="3" id="KW-0804">Transcription</keyword>
<protein>
    <submittedName>
        <fullName evidence="5">Transcriptional regulator, LacI family</fullName>
    </submittedName>
</protein>
<dbReference type="InterPro" id="IPR010982">
    <property type="entry name" value="Lambda_DNA-bd_dom_sf"/>
</dbReference>
<keyword evidence="2" id="KW-0238">DNA-binding</keyword>
<proteinExistence type="predicted"/>
<dbReference type="PROSITE" id="PS50932">
    <property type="entry name" value="HTH_LACI_2"/>
    <property type="match status" value="1"/>
</dbReference>
<dbReference type="PANTHER" id="PTHR30146">
    <property type="entry name" value="LACI-RELATED TRANSCRIPTIONAL REPRESSOR"/>
    <property type="match status" value="1"/>
</dbReference>
<dbReference type="PANTHER" id="PTHR30146:SF109">
    <property type="entry name" value="HTH-TYPE TRANSCRIPTIONAL REGULATOR GALS"/>
    <property type="match status" value="1"/>
</dbReference>
<dbReference type="InterPro" id="IPR000843">
    <property type="entry name" value="HTH_LacI"/>
</dbReference>
<reference evidence="6" key="1">
    <citation type="submission" date="2011-02" db="EMBL/GenBank/DDBJ databases">
        <title>Complete sequence of Spirochaeta sp. Buddy.</title>
        <authorList>
            <person name="Lucas S."/>
            <person name="Copeland A."/>
            <person name="Lapidus A."/>
            <person name="Cheng J.-F."/>
            <person name="Goodwin L."/>
            <person name="Pitluck S."/>
            <person name="Zeytun A."/>
            <person name="Detter J.C."/>
            <person name="Han C."/>
            <person name="Tapia R."/>
            <person name="Land M."/>
            <person name="Hauser L."/>
            <person name="Kyrpides N."/>
            <person name="Ivanova N."/>
            <person name="Mikhailova N."/>
            <person name="Pagani I."/>
            <person name="Ritalahti K.M."/>
            <person name="Loeffler F.E."/>
            <person name="Woyke T."/>
        </authorList>
    </citation>
    <scope>NUCLEOTIDE SEQUENCE [LARGE SCALE GENOMIC DNA]</scope>
    <source>
        <strain evidence="6">ATCC BAA-1886 / DSM 22777 / Buddy</strain>
    </source>
</reference>
<dbReference type="InterPro" id="IPR028082">
    <property type="entry name" value="Peripla_BP_I"/>
</dbReference>
<dbReference type="CDD" id="cd06284">
    <property type="entry name" value="PBP1_LacI-like"/>
    <property type="match status" value="1"/>
</dbReference>
<sequence length="346" mass="38218">MCKRGFKKITYSAISELSGISIATISRVINNSPNVREETRKMVIDAMKALGFDTSSLEAIGSKSNDLIIFNIPSLDNPFYSLIIQGAKAAAQRNGYNMLVNEDPIDEKSYDTFTDLLKKTNAAGLITTNCINRTTLLKLSAFIPMVQCCECISNMDIPFVTIDDVSAARNAVEYLISLGRKRIAFINGPLEYKYAQDRLKGYLQALEQASIKKDPEIIIQLQEISYDMAVSAAFQLLNSDQRPDAFFASSDVYAAAAIKAVRRSGLEVPKDIAIVGFDNIELSTMCTPSITTVNQPKFQLGLLSCEMLIKRISGELIPISSMYMDTELIVRETTQKPSSILSLPRS</sequence>
<organism evidence="5 6">
    <name type="scientific">Sphaerochaeta globosa (strain ATCC BAA-1886 / DSM 22777 / Buddy)</name>
    <name type="common">Spirochaeta sp. (strain Buddy)</name>
    <dbReference type="NCBI Taxonomy" id="158189"/>
    <lineage>
        <taxon>Bacteria</taxon>
        <taxon>Pseudomonadati</taxon>
        <taxon>Spirochaetota</taxon>
        <taxon>Spirochaetia</taxon>
        <taxon>Spirochaetales</taxon>
        <taxon>Sphaerochaetaceae</taxon>
        <taxon>Sphaerochaeta</taxon>
    </lineage>
</organism>
<dbReference type="STRING" id="158189.SpiBuddy_1016"/>
<dbReference type="GO" id="GO:0003700">
    <property type="term" value="F:DNA-binding transcription factor activity"/>
    <property type="evidence" value="ECO:0007669"/>
    <property type="project" value="TreeGrafter"/>
</dbReference>
<evidence type="ECO:0000313" key="5">
    <source>
        <dbReference type="EMBL" id="ADY12841.1"/>
    </source>
</evidence>
<accession>F0RYJ8</accession>
<dbReference type="GO" id="GO:0000976">
    <property type="term" value="F:transcription cis-regulatory region binding"/>
    <property type="evidence" value="ECO:0007669"/>
    <property type="project" value="TreeGrafter"/>
</dbReference>
<dbReference type="Proteomes" id="UP000008466">
    <property type="component" value="Chromosome"/>
</dbReference>
<dbReference type="EMBL" id="CP002541">
    <property type="protein sequence ID" value="ADY12841.1"/>
    <property type="molecule type" value="Genomic_DNA"/>
</dbReference>
<dbReference type="SUPFAM" id="SSF53822">
    <property type="entry name" value="Periplasmic binding protein-like I"/>
    <property type="match status" value="1"/>
</dbReference>
<evidence type="ECO:0000256" key="3">
    <source>
        <dbReference type="ARBA" id="ARBA00023163"/>
    </source>
</evidence>
<evidence type="ECO:0000259" key="4">
    <source>
        <dbReference type="PROSITE" id="PS50932"/>
    </source>
</evidence>
<dbReference type="Gene3D" id="3.40.50.2300">
    <property type="match status" value="2"/>
</dbReference>
<dbReference type="SMART" id="SM00354">
    <property type="entry name" value="HTH_LACI"/>
    <property type="match status" value="1"/>
</dbReference>
<dbReference type="KEGG" id="sbu:SpiBuddy_1016"/>
<evidence type="ECO:0000256" key="2">
    <source>
        <dbReference type="ARBA" id="ARBA00023125"/>
    </source>
</evidence>
<dbReference type="HOGENOM" id="CLU_037628_6_2_12"/>
<dbReference type="AlphaFoldDB" id="F0RYJ8"/>